<feature type="compositionally biased region" description="Low complexity" evidence="1">
    <location>
        <begin position="340"/>
        <end position="353"/>
    </location>
</feature>
<evidence type="ECO:0000313" key="2">
    <source>
        <dbReference type="EMBL" id="MFC3153883.1"/>
    </source>
</evidence>
<keyword evidence="3" id="KW-1185">Reference proteome</keyword>
<feature type="region of interest" description="Disordered" evidence="1">
    <location>
        <begin position="334"/>
        <end position="374"/>
    </location>
</feature>
<name>A0ABV7HME2_9GAMM</name>
<accession>A0ABV7HME2</accession>
<proteinExistence type="predicted"/>
<evidence type="ECO:0000313" key="3">
    <source>
        <dbReference type="Proteomes" id="UP001595548"/>
    </source>
</evidence>
<sequence length="580" mass="62651">MSKIQLSVEPPSLQINALTSEVTEHQGMKIINRPEGVIMAWESEPEFDVNAMAEANGFNDVMLETTQDMMTGETRSVASVKMSHEEYEEFRNQPHARTMELPTMVPEATSNTLGQLTFMPSLSNVRAEYANPPEPPPEEQTPETDNSQPNEHLQTLIDESEDERSYWQRTKEGAASAWNSTQRIAEASWDNPGEFGKGVLKGVGNLPSDLWNLAVTASKAQNGKIAYSYLLDKMALFNYEDGNLARANSLASQSASILESGIVGDIFELDNDAQTGGSIASILVPVGTIVKAPASAAKAARGRKALDTAADTAKIADTSSDVLKADKTADPKIADTASNASTAKKAPDASAASKAKEPTGPAGNGGKVKKKQKVIRTAAQDRKEITKLSNEANVARKHGDYKLADKKLAEAREILKPHIPQKPGDTWDGFIERLDVSTPKDGATLWSGSQTSAQQFAESIGGSTLEGTPGGRVIDGWSDIKNIPWESEVGQAAGSGELWNGVSRKFANSATGEIHVIQTSKKLWDQGTVWHNTEKPIIRDSYSTGRITNVNMHVLNGKNQAIPLSENYVNDLLDLEGIPR</sequence>
<comment type="caution">
    <text evidence="2">The sequence shown here is derived from an EMBL/GenBank/DDBJ whole genome shotgun (WGS) entry which is preliminary data.</text>
</comment>
<evidence type="ECO:0000256" key="1">
    <source>
        <dbReference type="SAM" id="MobiDB-lite"/>
    </source>
</evidence>
<feature type="region of interest" description="Disordered" evidence="1">
    <location>
        <begin position="126"/>
        <end position="150"/>
    </location>
</feature>
<dbReference type="EMBL" id="JBHRTL010000001">
    <property type="protein sequence ID" value="MFC3153883.1"/>
    <property type="molecule type" value="Genomic_DNA"/>
</dbReference>
<reference evidence="3" key="1">
    <citation type="journal article" date="2019" name="Int. J. Syst. Evol. Microbiol.">
        <title>The Global Catalogue of Microorganisms (GCM) 10K type strain sequencing project: providing services to taxonomists for standard genome sequencing and annotation.</title>
        <authorList>
            <consortium name="The Broad Institute Genomics Platform"/>
            <consortium name="The Broad Institute Genome Sequencing Center for Infectious Disease"/>
            <person name="Wu L."/>
            <person name="Ma J."/>
        </authorList>
    </citation>
    <scope>NUCLEOTIDE SEQUENCE [LARGE SCALE GENOMIC DNA]</scope>
    <source>
        <strain evidence="3">KCTC 52141</strain>
    </source>
</reference>
<gene>
    <name evidence="2" type="ORF">ACFOEB_01585</name>
</gene>
<dbReference type="Proteomes" id="UP001595548">
    <property type="component" value="Unassembled WGS sequence"/>
</dbReference>
<dbReference type="RefSeq" id="WP_382413909.1">
    <property type="nucleotide sequence ID" value="NZ_AP031500.1"/>
</dbReference>
<organism evidence="2 3">
    <name type="scientific">Gilvimarinus japonicus</name>
    <dbReference type="NCBI Taxonomy" id="1796469"/>
    <lineage>
        <taxon>Bacteria</taxon>
        <taxon>Pseudomonadati</taxon>
        <taxon>Pseudomonadota</taxon>
        <taxon>Gammaproteobacteria</taxon>
        <taxon>Cellvibrionales</taxon>
        <taxon>Cellvibrionaceae</taxon>
        <taxon>Gilvimarinus</taxon>
    </lineage>
</organism>
<protein>
    <submittedName>
        <fullName evidence="2">Uncharacterized protein</fullName>
    </submittedName>
</protein>
<dbReference type="SUPFAM" id="SSF52309">
    <property type="entry name" value="N-(deoxy)ribosyltransferase-like"/>
    <property type="match status" value="1"/>
</dbReference>